<dbReference type="Proteomes" id="UP000015527">
    <property type="component" value="Unassembled WGS sequence"/>
</dbReference>
<protein>
    <recommendedName>
        <fullName evidence="1">FAS1-like dehydratase domain-containing protein</fullName>
    </recommendedName>
</protein>
<dbReference type="InterPro" id="IPR052741">
    <property type="entry name" value="Mitochondrial_HTD2"/>
</dbReference>
<reference evidence="2 3" key="1">
    <citation type="journal article" date="2013" name="Genome Announc.">
        <title>Genome Sequence of Novosphingobium lindaniclasticum LE124T, Isolated from a Hexachlorocyclohexane Dumpsite.</title>
        <authorList>
            <person name="Saxena A."/>
            <person name="Nayyar N."/>
            <person name="Sangwan N."/>
            <person name="Kumari R."/>
            <person name="Khurana J.P."/>
            <person name="Lal R."/>
        </authorList>
    </citation>
    <scope>NUCLEOTIDE SEQUENCE [LARGE SCALE GENOMIC DNA]</scope>
    <source>
        <strain evidence="2 3">LE124</strain>
    </source>
</reference>
<dbReference type="AlphaFoldDB" id="T0IXG1"/>
<dbReference type="PANTHER" id="PTHR28152:SF1">
    <property type="entry name" value="HYDROXYACYL-THIOESTER DEHYDRATASE TYPE 2, MITOCHONDRIAL"/>
    <property type="match status" value="1"/>
</dbReference>
<keyword evidence="3" id="KW-1185">Reference proteome</keyword>
<name>T0IXG1_9SPHN</name>
<gene>
    <name evidence="2" type="ORF">L284_13110</name>
</gene>
<dbReference type="PANTHER" id="PTHR28152">
    <property type="entry name" value="HYDROXYACYL-THIOESTER DEHYDRATASE TYPE 2, MITOCHONDRIAL"/>
    <property type="match status" value="1"/>
</dbReference>
<dbReference type="GO" id="GO:0019171">
    <property type="term" value="F:(3R)-hydroxyacyl-[acyl-carrier-protein] dehydratase activity"/>
    <property type="evidence" value="ECO:0007669"/>
    <property type="project" value="TreeGrafter"/>
</dbReference>
<dbReference type="InterPro" id="IPR039569">
    <property type="entry name" value="FAS1-like_DH_region"/>
</dbReference>
<evidence type="ECO:0000313" key="2">
    <source>
        <dbReference type="EMBL" id="EQB14329.1"/>
    </source>
</evidence>
<dbReference type="RefSeq" id="WP_021234454.1">
    <property type="nucleotide sequence ID" value="NZ_ATHL01000082.1"/>
</dbReference>
<evidence type="ECO:0000259" key="1">
    <source>
        <dbReference type="Pfam" id="PF13452"/>
    </source>
</evidence>
<dbReference type="PATRIC" id="fig|1096930.3.peg.2614"/>
<dbReference type="Gene3D" id="3.10.129.10">
    <property type="entry name" value="Hotdog Thioesterase"/>
    <property type="match status" value="2"/>
</dbReference>
<dbReference type="eggNOG" id="COG3777">
    <property type="taxonomic scope" value="Bacteria"/>
</dbReference>
<proteinExistence type="predicted"/>
<dbReference type="SUPFAM" id="SSF54637">
    <property type="entry name" value="Thioesterase/thiol ester dehydrase-isomerase"/>
    <property type="match status" value="2"/>
</dbReference>
<accession>T0IXG1</accession>
<dbReference type="OrthoDB" id="7183822at2"/>
<comment type="caution">
    <text evidence="2">The sequence shown here is derived from an EMBL/GenBank/DDBJ whole genome shotgun (WGS) entry which is preliminary data.</text>
</comment>
<sequence length="273" mass="30017">MGDISAWIGSKMTRSDRLDVARVNALLVALGDDPIANGSILPPLYHWLHFWDVSAPDHTGHDGHPQKGGFLPPIELPRRMWAGGSLRFIRPLRLGQAISRSSQITDISHKEGKSGKLAFVKVHHEISDDHGVAIEEQQDIVYREAARQTSPLPIGGDLPSAPWQNDIVPDPVLLFRFSALTMNSHRIHYDRPYALAEETYPALVVQGPLQAILLMRLAARNLSTPVTAFEFRGLSPAFDTIMLHTCGEAHGAGAKLWNRQGNTMTMSASASTE</sequence>
<dbReference type="Pfam" id="PF13452">
    <property type="entry name" value="FAS1_DH_region"/>
    <property type="match status" value="1"/>
</dbReference>
<organism evidence="2 3">
    <name type="scientific">Novosphingobium lindaniclasticum LE124</name>
    <dbReference type="NCBI Taxonomy" id="1096930"/>
    <lineage>
        <taxon>Bacteria</taxon>
        <taxon>Pseudomonadati</taxon>
        <taxon>Pseudomonadota</taxon>
        <taxon>Alphaproteobacteria</taxon>
        <taxon>Sphingomonadales</taxon>
        <taxon>Sphingomonadaceae</taxon>
        <taxon>Novosphingobium</taxon>
    </lineage>
</organism>
<evidence type="ECO:0000313" key="3">
    <source>
        <dbReference type="Proteomes" id="UP000015527"/>
    </source>
</evidence>
<dbReference type="InterPro" id="IPR029069">
    <property type="entry name" value="HotDog_dom_sf"/>
</dbReference>
<feature type="domain" description="FAS1-like dehydratase" evidence="1">
    <location>
        <begin position="72"/>
        <end position="136"/>
    </location>
</feature>
<dbReference type="EMBL" id="ATHL01000082">
    <property type="protein sequence ID" value="EQB14329.1"/>
    <property type="molecule type" value="Genomic_DNA"/>
</dbReference>